<feature type="transmembrane region" description="Helical" evidence="2">
    <location>
        <begin position="258"/>
        <end position="282"/>
    </location>
</feature>
<accession>A0ABW3RGG8</accession>
<keyword evidence="4" id="KW-1185">Reference proteome</keyword>
<keyword evidence="2" id="KW-0472">Membrane</keyword>
<proteinExistence type="predicted"/>
<evidence type="ECO:0000313" key="4">
    <source>
        <dbReference type="Proteomes" id="UP001597205"/>
    </source>
</evidence>
<dbReference type="Proteomes" id="UP001597205">
    <property type="component" value="Unassembled WGS sequence"/>
</dbReference>
<feature type="compositionally biased region" description="Gly residues" evidence="1">
    <location>
        <begin position="185"/>
        <end position="200"/>
    </location>
</feature>
<evidence type="ECO:0000256" key="1">
    <source>
        <dbReference type="SAM" id="MobiDB-lite"/>
    </source>
</evidence>
<organism evidence="3 4">
    <name type="scientific">Sphingobacterium daejeonense</name>
    <dbReference type="NCBI Taxonomy" id="371142"/>
    <lineage>
        <taxon>Bacteria</taxon>
        <taxon>Pseudomonadati</taxon>
        <taxon>Bacteroidota</taxon>
        <taxon>Sphingobacteriia</taxon>
        <taxon>Sphingobacteriales</taxon>
        <taxon>Sphingobacteriaceae</taxon>
        <taxon>Sphingobacterium</taxon>
    </lineage>
</organism>
<keyword evidence="2" id="KW-1133">Transmembrane helix</keyword>
<keyword evidence="2" id="KW-0812">Transmembrane</keyword>
<feature type="region of interest" description="Disordered" evidence="1">
    <location>
        <begin position="102"/>
        <end position="206"/>
    </location>
</feature>
<feature type="transmembrane region" description="Helical" evidence="2">
    <location>
        <begin position="463"/>
        <end position="484"/>
    </location>
</feature>
<dbReference type="RefSeq" id="WP_380894455.1">
    <property type="nucleotide sequence ID" value="NZ_JBHTKY010000001.1"/>
</dbReference>
<dbReference type="EMBL" id="JBHTKY010000001">
    <property type="protein sequence ID" value="MFD1164228.1"/>
    <property type="molecule type" value="Genomic_DNA"/>
</dbReference>
<dbReference type="PANTHER" id="PTHR34219:SF3">
    <property type="entry name" value="BLL7967 PROTEIN"/>
    <property type="match status" value="1"/>
</dbReference>
<protein>
    <submittedName>
        <fullName evidence="3">PepSY domain-containing protein</fullName>
    </submittedName>
</protein>
<dbReference type="PANTHER" id="PTHR34219">
    <property type="entry name" value="IRON-REGULATED INNER MEMBRANE PROTEIN-RELATED"/>
    <property type="match status" value="1"/>
</dbReference>
<evidence type="ECO:0000313" key="3">
    <source>
        <dbReference type="EMBL" id="MFD1164228.1"/>
    </source>
</evidence>
<feature type="compositionally biased region" description="Basic and acidic residues" evidence="1">
    <location>
        <begin position="159"/>
        <end position="169"/>
    </location>
</feature>
<evidence type="ECO:0000256" key="2">
    <source>
        <dbReference type="SAM" id="Phobius"/>
    </source>
</evidence>
<feature type="compositionally biased region" description="Basic and acidic residues" evidence="1">
    <location>
        <begin position="102"/>
        <end position="151"/>
    </location>
</feature>
<reference evidence="4" key="1">
    <citation type="journal article" date="2019" name="Int. J. Syst. Evol. Microbiol.">
        <title>The Global Catalogue of Microorganisms (GCM) 10K type strain sequencing project: providing services to taxonomists for standard genome sequencing and annotation.</title>
        <authorList>
            <consortium name="The Broad Institute Genomics Platform"/>
            <consortium name="The Broad Institute Genome Sequencing Center for Infectious Disease"/>
            <person name="Wu L."/>
            <person name="Ma J."/>
        </authorList>
    </citation>
    <scope>NUCLEOTIDE SEQUENCE [LARGE SCALE GENOMIC DNA]</scope>
    <source>
        <strain evidence="4">CCUG 52468</strain>
    </source>
</reference>
<dbReference type="InterPro" id="IPR005625">
    <property type="entry name" value="PepSY-ass_TM"/>
</dbReference>
<comment type="caution">
    <text evidence="3">The sequence shown here is derived from an EMBL/GenBank/DDBJ whole genome shotgun (WGS) entry which is preliminary data.</text>
</comment>
<name>A0ABW3RGG8_9SPHI</name>
<feature type="transmembrane region" description="Helical" evidence="2">
    <location>
        <begin position="312"/>
        <end position="332"/>
    </location>
</feature>
<dbReference type="Pfam" id="PF03929">
    <property type="entry name" value="PepSY_TM"/>
    <property type="match status" value="1"/>
</dbReference>
<feature type="transmembrane region" description="Helical" evidence="2">
    <location>
        <begin position="21"/>
        <end position="45"/>
    </location>
</feature>
<sequence>MSKRVKKTTTWMKVRKFFNDIHLWGGLISGIVVFVVCITGTIYTYNTEIRAWAQPEFNKVKVEGQKKNADVLLAAVQPEVKGKIVGVKVPYADNAPTMFLYNKKEKEGEGKGSAEGRGREERKGSNELKSPEQGKERAGEGKSEEGKEAKTEAIPNVKAETEPEKKVEGTKPNAEQGKPSEEKGPQGGQRGAGGPGGGRGPRANQLAVNPYSGQIIGDPSDVKTKTADFMQKMFSLHRWLMLNEIEEPIFEGIENRKLGSWITGTATLLFLFGVITGIVIWFPNKMRSWKNGLNIRWSANWKRLNHDLHNTLGFYSCIILFLMAVTGPFWSFEWYRAGWQKTWGTYKSPDAPKEEKAPVFSTLPANGKNPLNIEETILAVNKILPYDGDVTINFAKDSVGTVTVSKNRVGFFAPSAGDKLTLDQYSGEVLEKDIFREKPFNERASASIKALHIGDIYGPFTKLLYFISCLIATSLPVTGVMIWINKMKKTKK</sequence>
<gene>
    <name evidence="3" type="ORF">ACFQ2C_01270</name>
</gene>